<feature type="compositionally biased region" description="Basic and acidic residues" evidence="1">
    <location>
        <begin position="8"/>
        <end position="38"/>
    </location>
</feature>
<gene>
    <name evidence="2" type="ORF">M231_00008</name>
</gene>
<feature type="compositionally biased region" description="Pro residues" evidence="1">
    <location>
        <begin position="459"/>
        <end position="476"/>
    </location>
</feature>
<protein>
    <submittedName>
        <fullName evidence="2">Uncharacterized protein</fullName>
    </submittedName>
</protein>
<dbReference type="VEuPathDB" id="FungiDB:TREMEDRAFT_58917"/>
<dbReference type="AlphaFoldDB" id="A0A4Q1BWA4"/>
<sequence>MPPASSPRRAELPPRPPPPRDPRDYRDSRDAPKRRLSPDRSWSTYARRRDDRDVHRGSRDYYDRPISSNGSQSPRDYRERERERERDRDRDRERERERDRILDSTSRSPVKRERAPSGSPEEGQISARRSPPRRSPALKRYDDRDTERERERERGFDDVRRMRDRYDPPRRDYRDRDYDRVDRDRDMDRERERDNIPRRGFPDSHSPYSPRRSLSPSVSPPRKPSRLPSPARRLSPPRIPRGPSERRIPGLEDRTIHTPLPTISRSPAPVPAAKTGTIIPPWELRKVSAGRTSLPPDAPKTERLERMEREKLRPGVKNIPTGPSILPPIPQAPSGRGGGIQIMNAEPMSAGTGDKSTTNIPGGRVSWSARKGEGQGEASPLQSSTPAPSNDNKVDRHDLPIPSASNRLNPYDIVKVEVGHGSNPYAPSPVQGTSHSTPVRPFTPPLIKSPMPHIKQEPSEPPPPAPPTPAPMPPPLLAKDPREIELERIMFELPPLRVSFGDPVREAELAAHLKHMQTLQNNTMQARTAYRHAATVLIDAEAERLAAMERRHVTEAQLAQAAGQGMSISLLGALT</sequence>
<evidence type="ECO:0000313" key="3">
    <source>
        <dbReference type="Proteomes" id="UP000289152"/>
    </source>
</evidence>
<feature type="compositionally biased region" description="Basic and acidic residues" evidence="1">
    <location>
        <begin position="47"/>
        <end position="63"/>
    </location>
</feature>
<feature type="region of interest" description="Disordered" evidence="1">
    <location>
        <begin position="1"/>
        <end position="407"/>
    </location>
</feature>
<dbReference type="EMBL" id="SDIL01000001">
    <property type="protein sequence ID" value="RXK42454.1"/>
    <property type="molecule type" value="Genomic_DNA"/>
</dbReference>
<feature type="compositionally biased region" description="Basic and acidic residues" evidence="1">
    <location>
        <begin position="75"/>
        <end position="102"/>
    </location>
</feature>
<dbReference type="Proteomes" id="UP000289152">
    <property type="component" value="Unassembled WGS sequence"/>
</dbReference>
<feature type="compositionally biased region" description="Basic and acidic residues" evidence="1">
    <location>
        <begin position="243"/>
        <end position="256"/>
    </location>
</feature>
<comment type="caution">
    <text evidence="2">The sequence shown here is derived from an EMBL/GenBank/DDBJ whole genome shotgun (WGS) entry which is preliminary data.</text>
</comment>
<accession>A0A4Q1BWA4</accession>
<feature type="compositionally biased region" description="Low complexity" evidence="1">
    <location>
        <begin position="226"/>
        <end position="236"/>
    </location>
</feature>
<keyword evidence="3" id="KW-1185">Reference proteome</keyword>
<dbReference type="InParanoid" id="A0A4Q1BWA4"/>
<feature type="compositionally biased region" description="Polar residues" evidence="1">
    <location>
        <begin position="380"/>
        <end position="391"/>
    </location>
</feature>
<feature type="compositionally biased region" description="Basic and acidic residues" evidence="1">
    <location>
        <begin position="139"/>
        <end position="202"/>
    </location>
</feature>
<organism evidence="2 3">
    <name type="scientific">Tremella mesenterica</name>
    <name type="common">Jelly fungus</name>
    <dbReference type="NCBI Taxonomy" id="5217"/>
    <lineage>
        <taxon>Eukaryota</taxon>
        <taxon>Fungi</taxon>
        <taxon>Dikarya</taxon>
        <taxon>Basidiomycota</taxon>
        <taxon>Agaricomycotina</taxon>
        <taxon>Tremellomycetes</taxon>
        <taxon>Tremellales</taxon>
        <taxon>Tremellaceae</taxon>
        <taxon>Tremella</taxon>
    </lineage>
</organism>
<feature type="compositionally biased region" description="Low complexity" evidence="1">
    <location>
        <begin position="204"/>
        <end position="217"/>
    </location>
</feature>
<proteinExistence type="predicted"/>
<feature type="compositionally biased region" description="Basic and acidic residues" evidence="1">
    <location>
        <begin position="299"/>
        <end position="313"/>
    </location>
</feature>
<feature type="region of interest" description="Disordered" evidence="1">
    <location>
        <begin position="419"/>
        <end position="478"/>
    </location>
</feature>
<name>A0A4Q1BWA4_TREME</name>
<evidence type="ECO:0000313" key="2">
    <source>
        <dbReference type="EMBL" id="RXK42454.1"/>
    </source>
</evidence>
<reference evidence="2 3" key="1">
    <citation type="submission" date="2016-06" db="EMBL/GenBank/DDBJ databases">
        <title>Evolution of pathogenesis and genome organization in the Tremellales.</title>
        <authorList>
            <person name="Cuomo C."/>
            <person name="Litvintseva A."/>
            <person name="Heitman J."/>
            <person name="Chen Y."/>
            <person name="Sun S."/>
            <person name="Springer D."/>
            <person name="Dromer F."/>
            <person name="Young S."/>
            <person name="Zeng Q."/>
            <person name="Chapman S."/>
            <person name="Gujja S."/>
            <person name="Saif S."/>
            <person name="Birren B."/>
        </authorList>
    </citation>
    <scope>NUCLEOTIDE SEQUENCE [LARGE SCALE GENOMIC DNA]</scope>
    <source>
        <strain evidence="2 3">ATCC 28783</strain>
    </source>
</reference>
<evidence type="ECO:0000256" key="1">
    <source>
        <dbReference type="SAM" id="MobiDB-lite"/>
    </source>
</evidence>